<keyword evidence="2" id="KW-1185">Reference proteome</keyword>
<evidence type="ECO:0000313" key="2">
    <source>
        <dbReference type="Proteomes" id="UP000887540"/>
    </source>
</evidence>
<dbReference type="AlphaFoldDB" id="A0A914C8K8"/>
<name>A0A914C8K8_9BILA</name>
<protein>
    <submittedName>
        <fullName evidence="3">Uncharacterized protein</fullName>
    </submittedName>
</protein>
<accession>A0A914C8K8</accession>
<feature type="transmembrane region" description="Helical" evidence="1">
    <location>
        <begin position="20"/>
        <end position="42"/>
    </location>
</feature>
<keyword evidence="1" id="KW-0812">Transmembrane</keyword>
<reference evidence="3" key="1">
    <citation type="submission" date="2022-11" db="UniProtKB">
        <authorList>
            <consortium name="WormBaseParasite"/>
        </authorList>
    </citation>
    <scope>IDENTIFICATION</scope>
</reference>
<proteinExistence type="predicted"/>
<dbReference type="Proteomes" id="UP000887540">
    <property type="component" value="Unplaced"/>
</dbReference>
<organism evidence="2 3">
    <name type="scientific">Acrobeloides nanus</name>
    <dbReference type="NCBI Taxonomy" id="290746"/>
    <lineage>
        <taxon>Eukaryota</taxon>
        <taxon>Metazoa</taxon>
        <taxon>Ecdysozoa</taxon>
        <taxon>Nematoda</taxon>
        <taxon>Chromadorea</taxon>
        <taxon>Rhabditida</taxon>
        <taxon>Tylenchina</taxon>
        <taxon>Cephalobomorpha</taxon>
        <taxon>Cephaloboidea</taxon>
        <taxon>Cephalobidae</taxon>
        <taxon>Acrobeloides</taxon>
    </lineage>
</organism>
<evidence type="ECO:0000313" key="3">
    <source>
        <dbReference type="WBParaSite" id="ACRNAN_Path_584.g2192.t1"/>
    </source>
</evidence>
<sequence>MPSEHIVKLIMWFELGCTYVVHSILAVFGIPCFVMMTFHHLFPLPLMELLGGDWCVLNGPLTYLSFNSEVRSDWLELIGLKAVRKRLYIQNTLMINKFGIRSNAVNGTTNRQNAQFQTIEVTQAPTMA</sequence>
<keyword evidence="1" id="KW-0472">Membrane</keyword>
<keyword evidence="1" id="KW-1133">Transmembrane helix</keyword>
<dbReference type="WBParaSite" id="ACRNAN_Path_584.g2192.t1">
    <property type="protein sequence ID" value="ACRNAN_Path_584.g2192.t1"/>
    <property type="gene ID" value="ACRNAN_Path_584.g2192"/>
</dbReference>
<evidence type="ECO:0000256" key="1">
    <source>
        <dbReference type="SAM" id="Phobius"/>
    </source>
</evidence>